<reference evidence="12" key="1">
    <citation type="journal article" date="2012" name="Nat. Biotechnol.">
        <title>Reference genome sequence of the model plant Setaria.</title>
        <authorList>
            <person name="Bennetzen J.L."/>
            <person name="Schmutz J."/>
            <person name="Wang H."/>
            <person name="Percifield R."/>
            <person name="Hawkins J."/>
            <person name="Pontaroli A.C."/>
            <person name="Estep M."/>
            <person name="Feng L."/>
            <person name="Vaughn J.N."/>
            <person name="Grimwood J."/>
            <person name="Jenkins J."/>
            <person name="Barry K."/>
            <person name="Lindquist E."/>
            <person name="Hellsten U."/>
            <person name="Deshpande S."/>
            <person name="Wang X."/>
            <person name="Wu X."/>
            <person name="Mitros T."/>
            <person name="Triplett J."/>
            <person name="Yang X."/>
            <person name="Ye C.Y."/>
            <person name="Mauro-Herrera M."/>
            <person name="Wang L."/>
            <person name="Li P."/>
            <person name="Sharma M."/>
            <person name="Sharma R."/>
            <person name="Ronald P.C."/>
            <person name="Panaud O."/>
            <person name="Kellogg E.A."/>
            <person name="Brutnell T.P."/>
            <person name="Doust A.N."/>
            <person name="Tuskan G.A."/>
            <person name="Rokhsar D."/>
            <person name="Devos K.M."/>
        </authorList>
    </citation>
    <scope>NUCLEOTIDE SEQUENCE [LARGE SCALE GENOMIC DNA]</scope>
    <source>
        <strain evidence="12">Yugu1</strain>
    </source>
</reference>
<dbReference type="GO" id="GO:0043531">
    <property type="term" value="F:ADP binding"/>
    <property type="evidence" value="ECO:0007669"/>
    <property type="project" value="InterPro"/>
</dbReference>
<feature type="domain" description="NB-ARC" evidence="8">
    <location>
        <begin position="343"/>
        <end position="514"/>
    </location>
</feature>
<feature type="coiled-coil region" evidence="7">
    <location>
        <begin position="110"/>
        <end position="137"/>
    </location>
</feature>
<dbReference type="InterPro" id="IPR002182">
    <property type="entry name" value="NB-ARC"/>
</dbReference>
<keyword evidence="5" id="KW-0611">Plant defense</keyword>
<evidence type="ECO:0000256" key="4">
    <source>
        <dbReference type="ARBA" id="ARBA00022741"/>
    </source>
</evidence>
<dbReference type="Gene3D" id="3.40.50.300">
    <property type="entry name" value="P-loop containing nucleotide triphosphate hydrolases"/>
    <property type="match status" value="2"/>
</dbReference>
<dbReference type="OrthoDB" id="693153at2759"/>
<dbReference type="AlphaFoldDB" id="A0A368S5X4"/>
<dbReference type="Gene3D" id="1.10.10.10">
    <property type="entry name" value="Winged helix-like DNA-binding domain superfamily/Winged helix DNA-binding domain"/>
    <property type="match status" value="1"/>
</dbReference>
<dbReference type="PANTHER" id="PTHR23155">
    <property type="entry name" value="DISEASE RESISTANCE PROTEIN RP"/>
    <property type="match status" value="1"/>
</dbReference>
<evidence type="ECO:0000259" key="10">
    <source>
        <dbReference type="Pfam" id="PF23559"/>
    </source>
</evidence>
<keyword evidence="6 7" id="KW-0175">Coiled coil</keyword>
<comment type="similarity">
    <text evidence="1">Belongs to the disease resistance NB-LRR family.</text>
</comment>
<evidence type="ECO:0000256" key="6">
    <source>
        <dbReference type="ARBA" id="ARBA00023054"/>
    </source>
</evidence>
<accession>A0A368S5X4</accession>
<evidence type="ECO:0000259" key="8">
    <source>
        <dbReference type="Pfam" id="PF00931"/>
    </source>
</evidence>
<feature type="domain" description="Disease resistance R13L4/SHOC-2-like LRR" evidence="11">
    <location>
        <begin position="735"/>
        <end position="1104"/>
    </location>
</feature>
<dbReference type="Gene3D" id="3.80.10.10">
    <property type="entry name" value="Ribonuclease Inhibitor"/>
    <property type="match status" value="1"/>
</dbReference>
<evidence type="ECO:0000256" key="3">
    <source>
        <dbReference type="ARBA" id="ARBA00022737"/>
    </source>
</evidence>
<dbReference type="Pfam" id="PF23598">
    <property type="entry name" value="LRR_14"/>
    <property type="match status" value="1"/>
</dbReference>
<dbReference type="InterPro" id="IPR036388">
    <property type="entry name" value="WH-like_DNA-bd_sf"/>
</dbReference>
<dbReference type="Pfam" id="PF00931">
    <property type="entry name" value="NB-ARC"/>
    <property type="match status" value="2"/>
</dbReference>
<evidence type="ECO:0000256" key="1">
    <source>
        <dbReference type="ARBA" id="ARBA00008894"/>
    </source>
</evidence>
<dbReference type="InterPro" id="IPR032675">
    <property type="entry name" value="LRR_dom_sf"/>
</dbReference>
<dbReference type="GO" id="GO:0051707">
    <property type="term" value="P:response to other organism"/>
    <property type="evidence" value="ECO:0007669"/>
    <property type="project" value="UniProtKB-ARBA"/>
</dbReference>
<evidence type="ECO:0000256" key="5">
    <source>
        <dbReference type="ARBA" id="ARBA00022821"/>
    </source>
</evidence>
<proteinExistence type="inferred from homology"/>
<reference evidence="12" key="2">
    <citation type="submission" date="2015-07" db="EMBL/GenBank/DDBJ databases">
        <authorList>
            <person name="Noorani M."/>
        </authorList>
    </citation>
    <scope>NUCLEOTIDE SEQUENCE</scope>
    <source>
        <strain evidence="12">Yugu1</strain>
    </source>
</reference>
<dbReference type="SUPFAM" id="SSF52540">
    <property type="entry name" value="P-loop containing nucleoside triphosphate hydrolases"/>
    <property type="match status" value="2"/>
</dbReference>
<evidence type="ECO:0000313" key="12">
    <source>
        <dbReference type="EMBL" id="RCV37778.1"/>
    </source>
</evidence>
<dbReference type="PRINTS" id="PR00364">
    <property type="entry name" value="DISEASERSIST"/>
</dbReference>
<dbReference type="EMBL" id="CM003535">
    <property type="protein sequence ID" value="RCV37778.1"/>
    <property type="molecule type" value="Genomic_DNA"/>
</dbReference>
<dbReference type="Pfam" id="PF23559">
    <property type="entry name" value="WHD_DRP"/>
    <property type="match status" value="1"/>
</dbReference>
<dbReference type="InterPro" id="IPR044974">
    <property type="entry name" value="Disease_R_plants"/>
</dbReference>
<evidence type="ECO:0000256" key="2">
    <source>
        <dbReference type="ARBA" id="ARBA00022614"/>
    </source>
</evidence>
<dbReference type="Pfam" id="PF18052">
    <property type="entry name" value="Rx_N"/>
    <property type="match status" value="1"/>
</dbReference>
<evidence type="ECO:0008006" key="13">
    <source>
        <dbReference type="Google" id="ProtNLM"/>
    </source>
</evidence>
<feature type="domain" description="Disease resistance protein winged helix" evidence="10">
    <location>
        <begin position="608"/>
        <end position="673"/>
    </location>
</feature>
<feature type="domain" description="NB-ARC" evidence="8">
    <location>
        <begin position="173"/>
        <end position="313"/>
    </location>
</feature>
<keyword evidence="3" id="KW-0677">Repeat</keyword>
<dbReference type="KEGG" id="sita:101770800"/>
<dbReference type="PANTHER" id="PTHR23155:SF1135">
    <property type="entry name" value="OS08G0246300 PROTEIN"/>
    <property type="match status" value="1"/>
</dbReference>
<dbReference type="CDD" id="cd14798">
    <property type="entry name" value="RX-CC_like"/>
    <property type="match status" value="1"/>
</dbReference>
<dbReference type="InterPro" id="IPR027417">
    <property type="entry name" value="P-loop_NTPase"/>
</dbReference>
<dbReference type="SUPFAM" id="SSF52047">
    <property type="entry name" value="RNI-like"/>
    <property type="match status" value="1"/>
</dbReference>
<sequence length="1147" mass="129066">MADVVLGVAKSLVEGTITKAQAAIEESSKLQQSAQRDLVFIAGEFEMMQSFLSTTTEEQVTNNIVGTWVAQVLDLAYDVEDGIEFVVHLDNKSDWLPRLIPSCMRRPLPLDEAVSIIEQLKARVQDVNQRKERYKLMSDSGGPNPEMKQLASAGSSSFVMLAEERSTPTKQQDMDALTKLVTRRGSDRQVITVWELGGDLGAASKSSIRKAYDNAKNWGCRAWIKLGNPFNLNEFSRSLIDQFCGNGVQGRNQAPPTEDYLIHEQVNNRRYFVVLEDLSTKEDWDAILGSLPDRSDGSRIVVLTQRFQVARYCTGLPYVQYFWANNSVCVFFEEGSLIGRMSDINQLSGYLAKARMEALQVMSVWGIPGVGKSALVRNLCHKKVLQHHKFEKHGWVNVSHPFDVRDFSQCLLLQLVDSHSLELEANDEASRDPVEECRNLLRRHKCLVVIDDLQSTQEWKIIQDALVSRPTESVIIVITNEDTIAINCADRKDLVFNVKPLGIGAAIDLFKTMAESPYFSVDGIEKDSVLQQLISKCGGLPKVIVAIADILAQAFNWTEKASILNGSFVPNLETSPEFCCLRGLFSWMRCYLGALPRHIRKHVAYLLIFPGDSSIRRRRLVMRWGAEGYSTDTENHTSDENGEDLFSRLVKQTMIQPPPLTTTTDMRMVSFEVNTIFREYMISRPLKENIATAIELFVLKGACSPTSRRRGRHLVIEQSWDRDRIVFQNIDFSRLRSLTVFGEWKPFFISENMKVLRVLDLEDASGVTNKDLQNMIKLLPRLKFLSLRGCREINYLPCSVGELRQLQILDVTYTNIVTIPTSITELKKLQYIHAVPAPPEYSSAPHTVAFKSSKLHRYLQLVGVQVMSGIGKLTALHTLGVVNIGAAGGKVILKELRNLTQLRKLGVSGISKKNGKEFCSAILCHSRLESLSVWLNKDNQDCLDGMVHGNTNETSGPVNKLQSLKLYGPVEKLAMWTKQLNNLRKLNLEISTLSEADIKVLGGLKELRILRLCINPQKNGNLKFYVEIAGVEDRCYEMMKVLEIGSRSNLHLTFGSLAMKNLELLTAGSCSNGSQLRFDGLKHLSKLKDVRVIGSKDETLEKNLKDQFADHTSKPALELEEVIPPTQASTGRNDQHYYSFPFYCTTR</sequence>
<evidence type="ECO:0000256" key="7">
    <source>
        <dbReference type="SAM" id="Coils"/>
    </source>
</evidence>
<dbReference type="InterPro" id="IPR038005">
    <property type="entry name" value="RX-like_CC"/>
</dbReference>
<feature type="domain" description="Disease resistance N-terminal" evidence="9">
    <location>
        <begin position="14"/>
        <end position="89"/>
    </location>
</feature>
<keyword evidence="4" id="KW-0547">Nucleotide-binding</keyword>
<dbReference type="Gene3D" id="1.20.5.4130">
    <property type="match status" value="1"/>
</dbReference>
<evidence type="ECO:0000259" key="11">
    <source>
        <dbReference type="Pfam" id="PF23598"/>
    </source>
</evidence>
<organism evidence="12">
    <name type="scientific">Setaria italica</name>
    <name type="common">Foxtail millet</name>
    <name type="synonym">Panicum italicum</name>
    <dbReference type="NCBI Taxonomy" id="4555"/>
    <lineage>
        <taxon>Eukaryota</taxon>
        <taxon>Viridiplantae</taxon>
        <taxon>Streptophyta</taxon>
        <taxon>Embryophyta</taxon>
        <taxon>Tracheophyta</taxon>
        <taxon>Spermatophyta</taxon>
        <taxon>Magnoliopsida</taxon>
        <taxon>Liliopsida</taxon>
        <taxon>Poales</taxon>
        <taxon>Poaceae</taxon>
        <taxon>PACMAD clade</taxon>
        <taxon>Panicoideae</taxon>
        <taxon>Panicodae</taxon>
        <taxon>Paniceae</taxon>
        <taxon>Cenchrinae</taxon>
        <taxon>Setaria</taxon>
    </lineage>
</organism>
<keyword evidence="2" id="KW-0433">Leucine-rich repeat</keyword>
<dbReference type="InterPro" id="IPR041118">
    <property type="entry name" value="Rx_N"/>
</dbReference>
<dbReference type="InterPro" id="IPR058922">
    <property type="entry name" value="WHD_DRP"/>
</dbReference>
<gene>
    <name evidence="12" type="ORF">SETIT_8G089500v2</name>
</gene>
<evidence type="ECO:0000259" key="9">
    <source>
        <dbReference type="Pfam" id="PF18052"/>
    </source>
</evidence>
<name>A0A368S5X4_SETIT</name>
<dbReference type="InterPro" id="IPR055414">
    <property type="entry name" value="LRR_R13L4/SHOC2-like"/>
</dbReference>
<dbReference type="GO" id="GO:0006952">
    <property type="term" value="P:defense response"/>
    <property type="evidence" value="ECO:0007669"/>
    <property type="project" value="UniProtKB-KW"/>
</dbReference>
<protein>
    <recommendedName>
        <fullName evidence="13">NB-ARC domain-containing protein</fullName>
    </recommendedName>
</protein>